<proteinExistence type="predicted"/>
<evidence type="ECO:0000313" key="4">
    <source>
        <dbReference type="Proteomes" id="UP001165124"/>
    </source>
</evidence>
<protein>
    <recommendedName>
        <fullName evidence="2">Peptidase C14 caspase domain-containing protein</fullName>
    </recommendedName>
</protein>
<dbReference type="InterPro" id="IPR029030">
    <property type="entry name" value="Caspase-like_dom_sf"/>
</dbReference>
<dbReference type="GO" id="GO:0006508">
    <property type="term" value="P:proteolysis"/>
    <property type="evidence" value="ECO:0007669"/>
    <property type="project" value="InterPro"/>
</dbReference>
<dbReference type="Pfam" id="PF00656">
    <property type="entry name" value="Peptidase_C14"/>
    <property type="match status" value="1"/>
</dbReference>
<keyword evidence="4" id="KW-1185">Reference proteome</keyword>
<dbReference type="RefSeq" id="WP_083951618.1">
    <property type="nucleotide sequence ID" value="NZ_BSRZ01000023.1"/>
</dbReference>
<accession>A0A9W6UXJ8</accession>
<feature type="compositionally biased region" description="Low complexity" evidence="1">
    <location>
        <begin position="268"/>
        <end position="281"/>
    </location>
</feature>
<evidence type="ECO:0000313" key="3">
    <source>
        <dbReference type="EMBL" id="GLW67414.1"/>
    </source>
</evidence>
<evidence type="ECO:0000256" key="1">
    <source>
        <dbReference type="SAM" id="MobiDB-lite"/>
    </source>
</evidence>
<feature type="domain" description="Peptidase C14 caspase" evidence="2">
    <location>
        <begin position="14"/>
        <end position="242"/>
    </location>
</feature>
<evidence type="ECO:0000259" key="2">
    <source>
        <dbReference type="Pfam" id="PF00656"/>
    </source>
</evidence>
<dbReference type="SUPFAM" id="SSF52129">
    <property type="entry name" value="Caspase-like"/>
    <property type="match status" value="1"/>
</dbReference>
<name>A0A9W6UXJ8_9ACTN</name>
<dbReference type="NCBIfam" id="NF047832">
    <property type="entry name" value="caspase_w_EACC1"/>
    <property type="match status" value="1"/>
</dbReference>
<comment type="caution">
    <text evidence="3">The sequence shown here is derived from an EMBL/GenBank/DDBJ whole genome shotgun (WGS) entry which is preliminary data.</text>
</comment>
<gene>
    <name evidence="3" type="ORF">Arub01_56570</name>
</gene>
<dbReference type="Proteomes" id="UP001165124">
    <property type="component" value="Unassembled WGS sequence"/>
</dbReference>
<feature type="region of interest" description="Disordered" evidence="1">
    <location>
        <begin position="265"/>
        <end position="287"/>
    </location>
</feature>
<dbReference type="EMBL" id="BSRZ01000023">
    <property type="protein sequence ID" value="GLW67414.1"/>
    <property type="molecule type" value="Genomic_DNA"/>
</dbReference>
<sequence length="616" mass="68986">MTTGESRLADPAKSRAVLIGAHHFDQADQLPALPAVNANLSALQRYLTDPAVWGLPPENCVVLPQPRYPAEVVDAVEQAGAQAEEALLVYYAGHGFHGTKPGELLLSLKTTRKDPHGTVRKATTLPYEWLAEEIRLAQSACKVVILDCCYSGRALYTPMGQNDLAGQTLINGAFVMVSSAADAESLAAGRDGYTAFTGELLHVLKNGIPDAPAELTMWRVFQQVHQALSAEKTAPVPTQSSKALGAEITLFRNRAHRDTSLPQADIVPAPRRPATAPRAAPDPYEGWRVKDPTEGWAWREDAFRWGPFRTPLVIVEGDGTNVITEDSVRIIVDHQEVVLPEEIREWKREIEREQEDRRRRGDNHFWNGSQYAIEQVTISRKADTEAPIIFLRLQQADYYTFLATQQLDRPFADGSTPRSRYLDGNDPFSVPAFMSCSLGTNIAVITADKQLIFSRRSRAVGSHPGFWNSSANEALSRDIDSAGRNAPNLYNVARRGLREELALEENEYRLDMLGLSVDRKNQWGVLFVARLDSLTGEEFLARRSRGVADKFEHASHHLEPCETYEVVRFMFARERRDWWAPTAPALFYLALVSEFGRTSVELESREAFFSLRREEE</sequence>
<reference evidence="3" key="1">
    <citation type="submission" date="2023-02" db="EMBL/GenBank/DDBJ databases">
        <title>Actinomadura rubrobrunea NBRC 14622.</title>
        <authorList>
            <person name="Ichikawa N."/>
            <person name="Sato H."/>
            <person name="Tonouchi N."/>
        </authorList>
    </citation>
    <scope>NUCLEOTIDE SEQUENCE</scope>
    <source>
        <strain evidence="3">NBRC 14622</strain>
    </source>
</reference>
<organism evidence="3 4">
    <name type="scientific">Actinomadura rubrobrunea</name>
    <dbReference type="NCBI Taxonomy" id="115335"/>
    <lineage>
        <taxon>Bacteria</taxon>
        <taxon>Bacillati</taxon>
        <taxon>Actinomycetota</taxon>
        <taxon>Actinomycetes</taxon>
        <taxon>Streptosporangiales</taxon>
        <taxon>Thermomonosporaceae</taxon>
        <taxon>Actinomadura</taxon>
    </lineage>
</organism>
<dbReference type="GO" id="GO:0004197">
    <property type="term" value="F:cysteine-type endopeptidase activity"/>
    <property type="evidence" value="ECO:0007669"/>
    <property type="project" value="InterPro"/>
</dbReference>
<dbReference type="Gene3D" id="3.40.50.1460">
    <property type="match status" value="1"/>
</dbReference>
<dbReference type="InterPro" id="IPR011600">
    <property type="entry name" value="Pept_C14_caspase"/>
</dbReference>
<dbReference type="AlphaFoldDB" id="A0A9W6UXJ8"/>